<feature type="compositionally biased region" description="Low complexity" evidence="19">
    <location>
        <begin position="547"/>
        <end position="558"/>
    </location>
</feature>
<feature type="region of interest" description="Disordered" evidence="19">
    <location>
        <begin position="266"/>
        <end position="297"/>
    </location>
</feature>
<feature type="compositionally biased region" description="Low complexity" evidence="19">
    <location>
        <begin position="1123"/>
        <end position="1137"/>
    </location>
</feature>
<dbReference type="EC" id="3.1.1.4" evidence="2"/>
<dbReference type="FunFam" id="1.25.40.20:FF:000004">
    <property type="entry name" value="Phosphatase 1 regulatory subunit 12A"/>
    <property type="match status" value="1"/>
</dbReference>
<evidence type="ECO:0000259" key="20">
    <source>
        <dbReference type="PROSITE" id="PS51635"/>
    </source>
</evidence>
<dbReference type="GO" id="GO:0010898">
    <property type="term" value="P:positive regulation of triglyceride catabolic process"/>
    <property type="evidence" value="ECO:0007669"/>
    <property type="project" value="InterPro"/>
</dbReference>
<feature type="short sequence motif" description="DGA/G" evidence="17">
    <location>
        <begin position="166"/>
        <end position="168"/>
    </location>
</feature>
<evidence type="ECO:0000256" key="10">
    <source>
        <dbReference type="ARBA" id="ARBA00023212"/>
    </source>
</evidence>
<feature type="region of interest" description="Disordered" evidence="19">
    <location>
        <begin position="476"/>
        <end position="559"/>
    </location>
</feature>
<feature type="compositionally biased region" description="Basic and acidic residues" evidence="19">
    <location>
        <begin position="1270"/>
        <end position="1279"/>
    </location>
</feature>
<evidence type="ECO:0000256" key="1">
    <source>
        <dbReference type="ARBA" id="ARBA00004245"/>
    </source>
</evidence>
<name>A0AAV6GIC4_9TELE</name>
<feature type="compositionally biased region" description="Acidic residues" evidence="19">
    <location>
        <begin position="271"/>
        <end position="282"/>
    </location>
</feature>
<feature type="compositionally biased region" description="Basic and acidic residues" evidence="19">
    <location>
        <begin position="283"/>
        <end position="293"/>
    </location>
</feature>
<feature type="compositionally biased region" description="Low complexity" evidence="19">
    <location>
        <begin position="891"/>
        <end position="900"/>
    </location>
</feature>
<dbReference type="InterPro" id="IPR036770">
    <property type="entry name" value="Ankyrin_rpt-contain_sf"/>
</dbReference>
<reference evidence="21" key="1">
    <citation type="submission" date="2020-10" db="EMBL/GenBank/DDBJ databases">
        <title>Chromosome-scale genome assembly of the Allis shad, Alosa alosa.</title>
        <authorList>
            <person name="Margot Z."/>
            <person name="Christophe K."/>
            <person name="Cabau C."/>
            <person name="Louis A."/>
            <person name="Berthelot C."/>
            <person name="Parey E."/>
            <person name="Roest Crollius H."/>
            <person name="Montfort J."/>
            <person name="Robinson-Rechavi M."/>
            <person name="Bucao C."/>
            <person name="Bouchez O."/>
            <person name="Gislard M."/>
            <person name="Lluch J."/>
            <person name="Milhes M."/>
            <person name="Lampietro C."/>
            <person name="Lopez Roques C."/>
            <person name="Donnadieu C."/>
            <person name="Braasch I."/>
            <person name="Desvignes T."/>
            <person name="Postlethwait J."/>
            <person name="Bobe J."/>
            <person name="Guiguen Y."/>
        </authorList>
    </citation>
    <scope>NUCLEOTIDE SEQUENCE</scope>
    <source>
        <strain evidence="21">M-15738</strain>
        <tissue evidence="21">Blood</tissue>
    </source>
</reference>
<feature type="active site" description="Nucleophile" evidence="17">
    <location>
        <position position="47"/>
    </location>
</feature>
<evidence type="ECO:0000256" key="5">
    <source>
        <dbReference type="ARBA" id="ARBA00022553"/>
    </source>
</evidence>
<feature type="compositionally biased region" description="Low complexity" evidence="19">
    <location>
        <begin position="1038"/>
        <end position="1049"/>
    </location>
</feature>
<keyword evidence="17" id="KW-0442">Lipid degradation</keyword>
<keyword evidence="8 16" id="KW-0040">ANK repeat</keyword>
<dbReference type="CDD" id="cd07220">
    <property type="entry name" value="Pat_PNPLA2"/>
    <property type="match status" value="1"/>
</dbReference>
<dbReference type="GO" id="GO:0005737">
    <property type="term" value="C:cytoplasm"/>
    <property type="evidence" value="ECO:0007669"/>
    <property type="project" value="TreeGrafter"/>
</dbReference>
<feature type="compositionally biased region" description="Basic and acidic residues" evidence="19">
    <location>
        <begin position="1153"/>
        <end position="1162"/>
    </location>
</feature>
<feature type="repeat" description="ANK" evidence="16">
    <location>
        <begin position="597"/>
        <end position="629"/>
    </location>
</feature>
<evidence type="ECO:0000256" key="18">
    <source>
        <dbReference type="SAM" id="Coils"/>
    </source>
</evidence>
<feature type="repeat" description="ANK" evidence="16">
    <location>
        <begin position="722"/>
        <end position="754"/>
    </location>
</feature>
<evidence type="ECO:0000256" key="2">
    <source>
        <dbReference type="ARBA" id="ARBA00013278"/>
    </source>
</evidence>
<evidence type="ECO:0000313" key="22">
    <source>
        <dbReference type="Proteomes" id="UP000823561"/>
    </source>
</evidence>
<feature type="domain" description="PNPLA" evidence="20">
    <location>
        <begin position="10"/>
        <end position="179"/>
    </location>
</feature>
<evidence type="ECO:0000256" key="14">
    <source>
        <dbReference type="ARBA" id="ARBA00072757"/>
    </source>
</evidence>
<feature type="active site" description="Proton acceptor" evidence="17">
    <location>
        <position position="166"/>
    </location>
</feature>
<accession>A0AAV6GIC4</accession>
<sequence>MFPLDAPWNISFAGCGFLGIYHIGVASCLQEQAPFLVENARHIYGASAGALTASALVSGACLGEAGASIIDVGKQARKRFMGPLHPSFNLVKIMRTLLYRTLPPDAHQRANGRLAISLTRVTDGENVLVSHFNSKEELIQACVCSAFIPVYCGLIPPTLQGVRYVDGGISDNLPQDELKNTITVSPFSGESDICPRDDSSTNMHEFRFTNTSIQFTLSNLYRVSRALFPPEPQMMKSMCKQGYRDAMRYLRKNGLLQFRRPHPVLGIGGVGEEEEDEDEEDEEHKVEKQKEAGGDTLTHTRSHMLEEHIFEHLPPKVHRALVEACRERQGLIQSLGNMLPVRLASTLMLPYTLPLESAMSLTVRLFEWLPDVREDMSWLKDHTLTVLQSAVRQAGKSVSQQVSARFSYQLELIHVVSLPSVLSAHLLPGWVCEGGSSVLDAVLRLDHYPRQLLPSLFCINLDLWGSISTTSHAQQCRARPPGGVVCPGGPAQTSVSPPASGAESARERPRKMAATDRSRSEAAKQRRQDQLQRWLGSETDLTDPETRGSSAGSRSRPGAKVRFNQGAVFMAACSAGDREEVAALLRQGADINHANIDGLTALHQACIDENAEMVQFLVESGSDVNRGDNEGWTPLHATASCGFIQIAKYLIEHGAHVGTVNSEGELPLDVSTEDAMSRLLKAEIKKQGVDVERARGEEERVMLQDAMAMLAGSGHLAPHPNTQATALHVAGTKGYSQVLKVLLQCGMHVDARDIDGWTPLHAAAHWGQEEACTLLSEHLCDMNAVNNVGQTPLDVADENLVDCLEELQKKQNILRSEQKKISQPPVIETSPPISMAPLRPRRTSISRMSSKEKISLHERERERHTPPALQTPPAEEEEEEPHPETRPSQPASSKASSSSSSEEESESESDVESEKAKTREIINNLNNKRNSSVPIATSTATGTSGNQVKKSEPVTKSSGADAPVSSRTSLRKAGSSGALGSDPSEPSEGRGTAALRGTQSVLGGMTRSASSPRLSSEADNKEPRLARVPPTPTRRLFNISDNNQDNSSSWLLRSSSYTRRLNSQSAADVTSSNPYLPRSSSYGRRLDEAPVTTGTSSTGLSRLNSLVAQRQAQEQAEKKDPVSVTTSNSATTTTTTTGEPENKQRRKSYLTPVRDEEAEAQRKARSRHARQSRRSTQGVTLTDLQEAEKIIKPSENRGKERKREEEEKEERKRVEEEKEGKQKKVEEGEVTWRSRIANLQKSDLLGLTNPPGALRPDRRADPEALLADLDEQRLRERRQARAQRRARAAGESYDNELSGEEGNGQDPQTDRQTGSRSDQSFNDCIIGRGSETKDYKKLFEEMSRENGTLQSQLQDTQRTVTQTRMDLDKATQQRQERFTDCSALLEMEKKERRMLERRVAELEEELKVLGDLRADNQRLKDENGALIRVISKLSK</sequence>
<feature type="compositionally biased region" description="Polar residues" evidence="19">
    <location>
        <begin position="997"/>
        <end position="1014"/>
    </location>
</feature>
<feature type="short sequence motif" description="GXGXXG" evidence="17">
    <location>
        <begin position="14"/>
        <end position="19"/>
    </location>
</feature>
<dbReference type="Gene3D" id="1.25.40.20">
    <property type="entry name" value="Ankyrin repeat-containing domain"/>
    <property type="match status" value="2"/>
</dbReference>
<dbReference type="Pfam" id="PF12796">
    <property type="entry name" value="Ank_2"/>
    <property type="match status" value="2"/>
</dbReference>
<comment type="catalytic activity">
    <reaction evidence="11">
        <text>a 1,2-diacyl-sn-glycero-3-phosphocholine + H2O = a 1-acyl-sn-glycero-3-phosphocholine + a fatty acid + H(+)</text>
        <dbReference type="Rhea" id="RHEA:15801"/>
        <dbReference type="ChEBI" id="CHEBI:15377"/>
        <dbReference type="ChEBI" id="CHEBI:15378"/>
        <dbReference type="ChEBI" id="CHEBI:28868"/>
        <dbReference type="ChEBI" id="CHEBI:57643"/>
        <dbReference type="ChEBI" id="CHEBI:58168"/>
        <dbReference type="EC" id="3.1.1.4"/>
    </reaction>
    <physiologicalReaction direction="left-to-right" evidence="11">
        <dbReference type="Rhea" id="RHEA:15802"/>
    </physiologicalReaction>
</comment>
<feature type="compositionally biased region" description="Low complexity" evidence="19">
    <location>
        <begin position="1092"/>
        <end position="1114"/>
    </location>
</feature>
<evidence type="ECO:0000256" key="9">
    <source>
        <dbReference type="ARBA" id="ARBA00023098"/>
    </source>
</evidence>
<dbReference type="Gene3D" id="3.40.1090.10">
    <property type="entry name" value="Cytosolic phospholipase A2 catalytic domain"/>
    <property type="match status" value="2"/>
</dbReference>
<feature type="compositionally biased region" description="Acidic residues" evidence="19">
    <location>
        <begin position="901"/>
        <end position="911"/>
    </location>
</feature>
<evidence type="ECO:0000256" key="11">
    <source>
        <dbReference type="ARBA" id="ARBA00023422"/>
    </source>
</evidence>
<dbReference type="Pfam" id="PF15898">
    <property type="entry name" value="PRKG1_interact"/>
    <property type="match status" value="1"/>
</dbReference>
<feature type="compositionally biased region" description="Low complexity" evidence="19">
    <location>
        <begin position="480"/>
        <end position="490"/>
    </location>
</feature>
<keyword evidence="18" id="KW-0175">Coiled coil</keyword>
<feature type="compositionally biased region" description="Polar residues" evidence="19">
    <location>
        <begin position="1305"/>
        <end position="1322"/>
    </location>
</feature>
<dbReference type="Pfam" id="PF01734">
    <property type="entry name" value="Patatin"/>
    <property type="match status" value="1"/>
</dbReference>
<dbReference type="InterPro" id="IPR051226">
    <property type="entry name" value="PP1_Regulatory_Subunit"/>
</dbReference>
<feature type="short sequence motif" description="GXSXG" evidence="17">
    <location>
        <begin position="45"/>
        <end position="49"/>
    </location>
</feature>
<keyword evidence="9 17" id="KW-0443">Lipid metabolism</keyword>
<evidence type="ECO:0000256" key="13">
    <source>
        <dbReference type="ARBA" id="ARBA00065548"/>
    </source>
</evidence>
<evidence type="ECO:0000313" key="21">
    <source>
        <dbReference type="EMBL" id="KAG5273767.1"/>
    </source>
</evidence>
<keyword evidence="7 17" id="KW-0378">Hydrolase</keyword>
<dbReference type="Gene3D" id="6.10.250.1820">
    <property type="match status" value="1"/>
</dbReference>
<comment type="function">
    <text evidence="12">Regulates myosin phosphatase activity. Augments Ca(2+) sensitivity of the contractile apparatus.</text>
</comment>
<proteinExistence type="predicted"/>
<keyword evidence="4" id="KW-0963">Cytoplasm</keyword>
<dbReference type="PANTHER" id="PTHR24179:SF32">
    <property type="entry name" value="PROTEIN PHOSPHATASE 1 REGULATORY SUBUNIT"/>
    <property type="match status" value="1"/>
</dbReference>
<dbReference type="EMBL" id="JADWDJ010000011">
    <property type="protein sequence ID" value="KAG5273767.1"/>
    <property type="molecule type" value="Genomic_DNA"/>
</dbReference>
<dbReference type="EC" id="3.1.1.3" evidence="3"/>
<dbReference type="Gene3D" id="6.10.140.390">
    <property type="match status" value="1"/>
</dbReference>
<dbReference type="FunFam" id="3.40.1090.10:FF:000003">
    <property type="entry name" value="Patatin-like phospholipase domain-containing protein 2"/>
    <property type="match status" value="1"/>
</dbReference>
<feature type="compositionally biased region" description="Basic and acidic residues" evidence="19">
    <location>
        <begin position="849"/>
        <end position="865"/>
    </location>
</feature>
<feature type="compositionally biased region" description="Basic and acidic residues" evidence="19">
    <location>
        <begin position="513"/>
        <end position="530"/>
    </location>
</feature>
<evidence type="ECO:0000256" key="6">
    <source>
        <dbReference type="ARBA" id="ARBA00022737"/>
    </source>
</evidence>
<feature type="compositionally biased region" description="Polar residues" evidence="19">
    <location>
        <begin position="1064"/>
        <end position="1082"/>
    </location>
</feature>
<dbReference type="PROSITE" id="PS50088">
    <property type="entry name" value="ANK_REPEAT"/>
    <property type="match status" value="4"/>
</dbReference>
<keyword evidence="6" id="KW-0677">Repeat</keyword>
<dbReference type="InterPro" id="IPR016035">
    <property type="entry name" value="Acyl_Trfase/lysoPLipase"/>
</dbReference>
<feature type="region of interest" description="Disordered" evidence="19">
    <location>
        <begin position="815"/>
        <end position="1049"/>
    </location>
</feature>
<dbReference type="GO" id="GO:0019901">
    <property type="term" value="F:protein kinase binding"/>
    <property type="evidence" value="ECO:0007669"/>
    <property type="project" value="InterPro"/>
</dbReference>
<keyword evidence="5" id="KW-0597">Phosphoprotein</keyword>
<feature type="repeat" description="ANK" evidence="16">
    <location>
        <begin position="755"/>
        <end position="787"/>
    </location>
</feature>
<protein>
    <recommendedName>
        <fullName evidence="14">Protein phosphatase 1 regulatory subunit 12B</fullName>
        <ecNumber evidence="3">3.1.1.3</ecNumber>
        <ecNumber evidence="2">3.1.1.4</ecNumber>
    </recommendedName>
    <alternativeName>
        <fullName evidence="15">Myosin phosphatase-targeting subunit 2</fullName>
    </alternativeName>
</protein>
<evidence type="ECO:0000256" key="16">
    <source>
        <dbReference type="PROSITE-ProRule" id="PRU00023"/>
    </source>
</evidence>
<dbReference type="Proteomes" id="UP000823561">
    <property type="component" value="Chromosome 11"/>
</dbReference>
<dbReference type="InterPro" id="IPR033903">
    <property type="entry name" value="PNPLA2"/>
</dbReference>
<feature type="compositionally biased region" description="Polar residues" evidence="19">
    <location>
        <begin position="921"/>
        <end position="958"/>
    </location>
</feature>
<dbReference type="GO" id="GO:0004806">
    <property type="term" value="F:triacylglycerol lipase activity"/>
    <property type="evidence" value="ECO:0007669"/>
    <property type="project" value="UniProtKB-EC"/>
</dbReference>
<organism evidence="21 22">
    <name type="scientific">Alosa alosa</name>
    <name type="common">allis shad</name>
    <dbReference type="NCBI Taxonomy" id="278164"/>
    <lineage>
        <taxon>Eukaryota</taxon>
        <taxon>Metazoa</taxon>
        <taxon>Chordata</taxon>
        <taxon>Craniata</taxon>
        <taxon>Vertebrata</taxon>
        <taxon>Euteleostomi</taxon>
        <taxon>Actinopterygii</taxon>
        <taxon>Neopterygii</taxon>
        <taxon>Teleostei</taxon>
        <taxon>Clupei</taxon>
        <taxon>Clupeiformes</taxon>
        <taxon>Clupeoidei</taxon>
        <taxon>Clupeidae</taxon>
        <taxon>Alosa</taxon>
    </lineage>
</organism>
<evidence type="ECO:0000256" key="17">
    <source>
        <dbReference type="PROSITE-ProRule" id="PRU01161"/>
    </source>
</evidence>
<dbReference type="GO" id="GO:0016042">
    <property type="term" value="P:lipid catabolic process"/>
    <property type="evidence" value="ECO:0007669"/>
    <property type="project" value="UniProtKB-UniRule"/>
</dbReference>
<dbReference type="InterPro" id="IPR002641">
    <property type="entry name" value="PNPLA_dom"/>
</dbReference>
<feature type="compositionally biased region" description="Basic residues" evidence="19">
    <location>
        <begin position="1163"/>
        <end position="1173"/>
    </location>
</feature>
<comment type="subcellular location">
    <subcellularLocation>
        <location evidence="1">Cytoplasm</location>
        <location evidence="1">Cytoskeleton</location>
    </subcellularLocation>
</comment>
<dbReference type="FunFam" id="1.25.40.20:FF:000007">
    <property type="entry name" value="Phosphatase 1 regulatory subunit 12A"/>
    <property type="match status" value="1"/>
</dbReference>
<evidence type="ECO:0000256" key="4">
    <source>
        <dbReference type="ARBA" id="ARBA00022490"/>
    </source>
</evidence>
<dbReference type="InterPro" id="IPR031775">
    <property type="entry name" value="PRKG1_interact"/>
</dbReference>
<feature type="region of interest" description="Disordered" evidence="19">
    <location>
        <begin position="1063"/>
        <end position="1326"/>
    </location>
</feature>
<feature type="repeat" description="ANK" evidence="16">
    <location>
        <begin position="630"/>
        <end position="662"/>
    </location>
</feature>
<evidence type="ECO:0000256" key="7">
    <source>
        <dbReference type="ARBA" id="ARBA00022801"/>
    </source>
</evidence>
<comment type="subunit">
    <text evidence="13">PP1 comprises a catalytic subunit, PPP1CA, PPP1CB or PPP1CC, and one or several targeting or regulatory subunits. PPP1R12B mediates binding to myosin. Isoform 3 and isoform 4 bind PPP1R12A, but not isoform 1 of PPP1R12B itself. Binds IL16.</text>
</comment>
<evidence type="ECO:0000256" key="19">
    <source>
        <dbReference type="SAM" id="MobiDB-lite"/>
    </source>
</evidence>
<evidence type="ECO:0000256" key="12">
    <source>
        <dbReference type="ARBA" id="ARBA00059024"/>
    </source>
</evidence>
<keyword evidence="10" id="KW-0206">Cytoskeleton</keyword>
<evidence type="ECO:0000256" key="3">
    <source>
        <dbReference type="ARBA" id="ARBA00013279"/>
    </source>
</evidence>
<evidence type="ECO:0000256" key="8">
    <source>
        <dbReference type="ARBA" id="ARBA00023043"/>
    </source>
</evidence>
<dbReference type="GO" id="GO:0004857">
    <property type="term" value="F:enzyme inhibitor activity"/>
    <property type="evidence" value="ECO:0007669"/>
    <property type="project" value="TreeGrafter"/>
</dbReference>
<dbReference type="GO" id="GO:0019208">
    <property type="term" value="F:phosphatase regulator activity"/>
    <property type="evidence" value="ECO:0007669"/>
    <property type="project" value="TreeGrafter"/>
</dbReference>
<gene>
    <name evidence="21" type="ORF">AALO_G00155260</name>
</gene>
<dbReference type="PANTHER" id="PTHR24179">
    <property type="entry name" value="PROTEIN PHOSPHATASE 1 REGULATORY SUBUNIT 12"/>
    <property type="match status" value="1"/>
</dbReference>
<dbReference type="GO" id="GO:0005856">
    <property type="term" value="C:cytoskeleton"/>
    <property type="evidence" value="ECO:0007669"/>
    <property type="project" value="UniProtKB-SubCell"/>
</dbReference>
<comment type="caution">
    <text evidence="21">The sequence shown here is derived from an EMBL/GenBank/DDBJ whole genome shotgun (WGS) entry which is preliminary data.</text>
</comment>
<feature type="compositionally biased region" description="Basic and acidic residues" evidence="19">
    <location>
        <begin position="1186"/>
        <end position="1232"/>
    </location>
</feature>
<feature type="coiled-coil region" evidence="18">
    <location>
        <begin position="1339"/>
        <end position="1422"/>
    </location>
</feature>
<keyword evidence="22" id="KW-1185">Reference proteome</keyword>
<dbReference type="PROSITE" id="PS50297">
    <property type="entry name" value="ANK_REP_REGION"/>
    <property type="match status" value="4"/>
</dbReference>
<feature type="compositionally biased region" description="Basic and acidic residues" evidence="19">
    <location>
        <begin position="1016"/>
        <end position="1025"/>
    </location>
</feature>
<evidence type="ECO:0000256" key="15">
    <source>
        <dbReference type="ARBA" id="ARBA00083252"/>
    </source>
</evidence>
<dbReference type="SUPFAM" id="SSF52151">
    <property type="entry name" value="FabD/lysophospholipase-like"/>
    <property type="match status" value="1"/>
</dbReference>
<dbReference type="InterPro" id="IPR002110">
    <property type="entry name" value="Ankyrin_rpt"/>
</dbReference>
<dbReference type="SMART" id="SM00248">
    <property type="entry name" value="ANK"/>
    <property type="match status" value="5"/>
</dbReference>
<dbReference type="GO" id="GO:0004623">
    <property type="term" value="F:phospholipase A2 activity"/>
    <property type="evidence" value="ECO:0007669"/>
    <property type="project" value="UniProtKB-EC"/>
</dbReference>
<dbReference type="SUPFAM" id="SSF48403">
    <property type="entry name" value="Ankyrin repeat"/>
    <property type="match status" value="1"/>
</dbReference>
<dbReference type="PROSITE" id="PS51635">
    <property type="entry name" value="PNPLA"/>
    <property type="match status" value="1"/>
</dbReference>